<dbReference type="GO" id="GO:0003700">
    <property type="term" value="F:DNA-binding transcription factor activity"/>
    <property type="evidence" value="ECO:0007669"/>
    <property type="project" value="InterPro"/>
</dbReference>
<dbReference type="SUPFAM" id="SSF46785">
    <property type="entry name" value="Winged helix' DNA-binding domain"/>
    <property type="match status" value="1"/>
</dbReference>
<dbReference type="SMART" id="SM00347">
    <property type="entry name" value="HTH_MARR"/>
    <property type="match status" value="1"/>
</dbReference>
<evidence type="ECO:0000256" key="1">
    <source>
        <dbReference type="ARBA" id="ARBA00023015"/>
    </source>
</evidence>
<comment type="caution">
    <text evidence="5">The sequence shown here is derived from an EMBL/GenBank/DDBJ whole genome shotgun (WGS) entry which is preliminary data.</text>
</comment>
<dbReference type="PANTHER" id="PTHR39515:SF2">
    <property type="entry name" value="HTH-TYPE TRANSCRIPTIONAL REGULATOR RV0880"/>
    <property type="match status" value="1"/>
</dbReference>
<gene>
    <name evidence="5" type="ORF">JK386_07760</name>
</gene>
<dbReference type="AlphaFoldDB" id="A0A938Y0A8"/>
<evidence type="ECO:0000313" key="6">
    <source>
        <dbReference type="Proteomes" id="UP000663791"/>
    </source>
</evidence>
<organism evidence="5 6">
    <name type="scientific">Nocardioides faecalis</name>
    <dbReference type="NCBI Taxonomy" id="2803858"/>
    <lineage>
        <taxon>Bacteria</taxon>
        <taxon>Bacillati</taxon>
        <taxon>Actinomycetota</taxon>
        <taxon>Actinomycetes</taxon>
        <taxon>Propionibacteriales</taxon>
        <taxon>Nocardioidaceae</taxon>
        <taxon>Nocardioides</taxon>
    </lineage>
</organism>
<dbReference type="EMBL" id="JAERTX010000005">
    <property type="protein sequence ID" value="MBM9459797.1"/>
    <property type="molecule type" value="Genomic_DNA"/>
</dbReference>
<keyword evidence="2" id="KW-0238">DNA-binding</keyword>
<proteinExistence type="predicted"/>
<dbReference type="RefSeq" id="WP_205291091.1">
    <property type="nucleotide sequence ID" value="NZ_CP074406.1"/>
</dbReference>
<dbReference type="InterPro" id="IPR023187">
    <property type="entry name" value="Tscrpt_reg_MarR-type_CS"/>
</dbReference>
<dbReference type="PROSITE" id="PS01117">
    <property type="entry name" value="HTH_MARR_1"/>
    <property type="match status" value="1"/>
</dbReference>
<feature type="domain" description="HTH marR-type" evidence="4">
    <location>
        <begin position="15"/>
        <end position="147"/>
    </location>
</feature>
<dbReference type="PANTHER" id="PTHR39515">
    <property type="entry name" value="CONSERVED PROTEIN"/>
    <property type="match status" value="1"/>
</dbReference>
<evidence type="ECO:0000256" key="3">
    <source>
        <dbReference type="ARBA" id="ARBA00023163"/>
    </source>
</evidence>
<evidence type="ECO:0000313" key="5">
    <source>
        <dbReference type="EMBL" id="MBM9459797.1"/>
    </source>
</evidence>
<accession>A0A938Y0A8</accession>
<sequence>MPTAAASVRSNVGLASELRFGVMRLRRRLVRERHPDNDLSLSAMAVLFGLNRFGDLTVGALAAREQVRPPSMTRTVTTLAEAGLVERLAHPTDGRQVVVRLTDAGKTLIEADRVRRDRWLSRRLAELSAEDRDVLRRAAPILQRIADSDQPDDHA</sequence>
<keyword evidence="3" id="KW-0804">Transcription</keyword>
<dbReference type="InterPro" id="IPR036390">
    <property type="entry name" value="WH_DNA-bd_sf"/>
</dbReference>
<keyword evidence="1" id="KW-0805">Transcription regulation</keyword>
<dbReference type="Gene3D" id="1.10.10.10">
    <property type="entry name" value="Winged helix-like DNA-binding domain superfamily/Winged helix DNA-binding domain"/>
    <property type="match status" value="1"/>
</dbReference>
<dbReference type="Proteomes" id="UP000663791">
    <property type="component" value="Unassembled WGS sequence"/>
</dbReference>
<dbReference type="InterPro" id="IPR036388">
    <property type="entry name" value="WH-like_DNA-bd_sf"/>
</dbReference>
<evidence type="ECO:0000256" key="2">
    <source>
        <dbReference type="ARBA" id="ARBA00023125"/>
    </source>
</evidence>
<evidence type="ECO:0000259" key="4">
    <source>
        <dbReference type="PROSITE" id="PS50995"/>
    </source>
</evidence>
<name>A0A938Y0A8_9ACTN</name>
<dbReference type="Pfam" id="PF01047">
    <property type="entry name" value="MarR"/>
    <property type="match status" value="1"/>
</dbReference>
<dbReference type="InterPro" id="IPR000835">
    <property type="entry name" value="HTH_MarR-typ"/>
</dbReference>
<keyword evidence="6" id="KW-1185">Reference proteome</keyword>
<reference evidence="5" key="1">
    <citation type="submission" date="2021-01" db="EMBL/GenBank/DDBJ databases">
        <title>Novel species in genus Nocardioides.</title>
        <authorList>
            <person name="Zhang G."/>
        </authorList>
    </citation>
    <scope>NUCLEOTIDE SEQUENCE</scope>
    <source>
        <strain evidence="5">Zg-536</strain>
    </source>
</reference>
<dbReference type="InterPro" id="IPR052526">
    <property type="entry name" value="HTH-type_Bedaq_tolerance"/>
</dbReference>
<dbReference type="PROSITE" id="PS50995">
    <property type="entry name" value="HTH_MARR_2"/>
    <property type="match status" value="1"/>
</dbReference>
<protein>
    <submittedName>
        <fullName evidence="5">MarR family transcriptional regulator</fullName>
    </submittedName>
</protein>
<dbReference type="GO" id="GO:0003677">
    <property type="term" value="F:DNA binding"/>
    <property type="evidence" value="ECO:0007669"/>
    <property type="project" value="UniProtKB-KW"/>
</dbReference>